<sequence length="94" mass="10270">MVAYVVAHVEVVDGIGYEEYSQKVSATIEAYGGRSIARGGATEVLEGEAPGRWVLLEFPSMAQLKTWWDSPEYLPLRAIRARTAKSLLVATEGV</sequence>
<dbReference type="SUPFAM" id="SSF54909">
    <property type="entry name" value="Dimeric alpha+beta barrel"/>
    <property type="match status" value="1"/>
</dbReference>
<evidence type="ECO:0000313" key="3">
    <source>
        <dbReference type="Proteomes" id="UP000316798"/>
    </source>
</evidence>
<name>A0A515D8D6_9BURK</name>
<dbReference type="Pfam" id="PF07045">
    <property type="entry name" value="DUF1330"/>
    <property type="match status" value="1"/>
</dbReference>
<proteinExistence type="predicted"/>
<dbReference type="OrthoDB" id="516779at2"/>
<reference evidence="2 3" key="1">
    <citation type="submission" date="2019-01" db="EMBL/GenBank/DDBJ databases">
        <title>Genomic insights into a novel species Rhodoferax sp.</title>
        <authorList>
            <person name="Jin L."/>
        </authorList>
    </citation>
    <scope>NUCLEOTIDE SEQUENCE [LARGE SCALE GENOMIC DNA]</scope>
    <source>
        <strain evidence="2 3">CHu59-6-5</strain>
    </source>
</reference>
<keyword evidence="3" id="KW-1185">Reference proteome</keyword>
<dbReference type="InterPro" id="IPR011008">
    <property type="entry name" value="Dimeric_a/b-barrel"/>
</dbReference>
<evidence type="ECO:0000313" key="2">
    <source>
        <dbReference type="EMBL" id="QDL36656.1"/>
    </source>
</evidence>
<evidence type="ECO:0000259" key="1">
    <source>
        <dbReference type="Pfam" id="PF07045"/>
    </source>
</evidence>
<dbReference type="RefSeq" id="WP_142817822.1">
    <property type="nucleotide sequence ID" value="NZ_CP035503.1"/>
</dbReference>
<gene>
    <name evidence="2" type="ORF">EUB48_04615</name>
</gene>
<dbReference type="Gene3D" id="3.30.70.100">
    <property type="match status" value="1"/>
</dbReference>
<organism evidence="2 3">
    <name type="scientific">Rhodoferax sediminis</name>
    <dbReference type="NCBI Taxonomy" id="2509614"/>
    <lineage>
        <taxon>Bacteria</taxon>
        <taxon>Pseudomonadati</taxon>
        <taxon>Pseudomonadota</taxon>
        <taxon>Betaproteobacteria</taxon>
        <taxon>Burkholderiales</taxon>
        <taxon>Comamonadaceae</taxon>
        <taxon>Rhodoferax</taxon>
    </lineage>
</organism>
<dbReference type="PANTHER" id="PTHR41521:SF4">
    <property type="entry name" value="BLR0684 PROTEIN"/>
    <property type="match status" value="1"/>
</dbReference>
<protein>
    <submittedName>
        <fullName evidence="2">DUF1330 domain-containing protein</fullName>
    </submittedName>
</protein>
<dbReference type="AlphaFoldDB" id="A0A515D8D6"/>
<dbReference type="KEGG" id="rhf:EUB48_04615"/>
<dbReference type="PANTHER" id="PTHR41521">
    <property type="match status" value="1"/>
</dbReference>
<dbReference type="InterPro" id="IPR010753">
    <property type="entry name" value="DUF1330"/>
</dbReference>
<dbReference type="EMBL" id="CP035503">
    <property type="protein sequence ID" value="QDL36656.1"/>
    <property type="molecule type" value="Genomic_DNA"/>
</dbReference>
<accession>A0A515D8D6</accession>
<dbReference type="Proteomes" id="UP000316798">
    <property type="component" value="Chromosome"/>
</dbReference>
<feature type="domain" description="DUF1330" evidence="1">
    <location>
        <begin position="3"/>
        <end position="94"/>
    </location>
</feature>